<dbReference type="EMBL" id="JASCZI010091192">
    <property type="protein sequence ID" value="MED6149403.1"/>
    <property type="molecule type" value="Genomic_DNA"/>
</dbReference>
<accession>A0ABU6TNF1</accession>
<organism evidence="2 3">
    <name type="scientific">Stylosanthes scabra</name>
    <dbReference type="NCBI Taxonomy" id="79078"/>
    <lineage>
        <taxon>Eukaryota</taxon>
        <taxon>Viridiplantae</taxon>
        <taxon>Streptophyta</taxon>
        <taxon>Embryophyta</taxon>
        <taxon>Tracheophyta</taxon>
        <taxon>Spermatophyta</taxon>
        <taxon>Magnoliopsida</taxon>
        <taxon>eudicotyledons</taxon>
        <taxon>Gunneridae</taxon>
        <taxon>Pentapetalae</taxon>
        <taxon>rosids</taxon>
        <taxon>fabids</taxon>
        <taxon>Fabales</taxon>
        <taxon>Fabaceae</taxon>
        <taxon>Papilionoideae</taxon>
        <taxon>50 kb inversion clade</taxon>
        <taxon>dalbergioids sensu lato</taxon>
        <taxon>Dalbergieae</taxon>
        <taxon>Pterocarpus clade</taxon>
        <taxon>Stylosanthes</taxon>
    </lineage>
</organism>
<evidence type="ECO:0000313" key="3">
    <source>
        <dbReference type="Proteomes" id="UP001341840"/>
    </source>
</evidence>
<name>A0ABU6TNF1_9FABA</name>
<sequence length="74" mass="7646">MSVLLAFLAHMKAKASLTRLVVGDHICIRCANHISQYHHHSHQLGATSKDSSKQSCSGGGRSDDDGGSGGNGGS</sequence>
<proteinExistence type="predicted"/>
<evidence type="ECO:0000313" key="2">
    <source>
        <dbReference type="EMBL" id="MED6149403.1"/>
    </source>
</evidence>
<feature type="region of interest" description="Disordered" evidence="1">
    <location>
        <begin position="39"/>
        <end position="74"/>
    </location>
</feature>
<gene>
    <name evidence="2" type="ORF">PIB30_062064</name>
</gene>
<evidence type="ECO:0000256" key="1">
    <source>
        <dbReference type="SAM" id="MobiDB-lite"/>
    </source>
</evidence>
<dbReference type="Proteomes" id="UP001341840">
    <property type="component" value="Unassembled WGS sequence"/>
</dbReference>
<comment type="caution">
    <text evidence="2">The sequence shown here is derived from an EMBL/GenBank/DDBJ whole genome shotgun (WGS) entry which is preliminary data.</text>
</comment>
<reference evidence="2 3" key="1">
    <citation type="journal article" date="2023" name="Plants (Basel)">
        <title>Bridging the Gap: Combining Genomics and Transcriptomics Approaches to Understand Stylosanthes scabra, an Orphan Legume from the Brazilian Caatinga.</title>
        <authorList>
            <person name="Ferreira-Neto J.R.C."/>
            <person name="da Silva M.D."/>
            <person name="Binneck E."/>
            <person name="de Melo N.F."/>
            <person name="da Silva R.H."/>
            <person name="de Melo A.L.T.M."/>
            <person name="Pandolfi V."/>
            <person name="Bustamante F.O."/>
            <person name="Brasileiro-Vidal A.C."/>
            <person name="Benko-Iseppon A.M."/>
        </authorList>
    </citation>
    <scope>NUCLEOTIDE SEQUENCE [LARGE SCALE GENOMIC DNA]</scope>
    <source>
        <tissue evidence="2">Leaves</tissue>
    </source>
</reference>
<keyword evidence="3" id="KW-1185">Reference proteome</keyword>
<protein>
    <submittedName>
        <fullName evidence="2">Uncharacterized protein</fullName>
    </submittedName>
</protein>